<dbReference type="PANTHER" id="PTHR23101">
    <property type="entry name" value="RAB GDP/GTP EXCHANGE FACTOR"/>
    <property type="match status" value="1"/>
</dbReference>
<evidence type="ECO:0000313" key="2">
    <source>
        <dbReference type="EMBL" id="KII66780.1"/>
    </source>
</evidence>
<dbReference type="Proteomes" id="UP000031668">
    <property type="component" value="Unassembled WGS sequence"/>
</dbReference>
<sequence length="208" mass="24133">MKQSVSKMLYDQKKELDFRFKLYNHRWITEEHLNIQLNLTSSPQKTIMFCNAQKILRELTNRTFPDSVVKYSVFCFVIPVLVENCKNSVFNADDFLPVVIYIIIKTVPMDLLLNIDIITLFAVPSHVEIGENAYYFTTLMTAVKFIDQCTHSSFGLSQEEYFDLIDQSKTEIEQTIQTVSGSMKLLMNQIQCLSDKMNHFQNINCGSK</sequence>
<dbReference type="Pfam" id="PF02204">
    <property type="entry name" value="VPS9"/>
    <property type="match status" value="1"/>
</dbReference>
<dbReference type="SMART" id="SM00167">
    <property type="entry name" value="VPS9"/>
    <property type="match status" value="1"/>
</dbReference>
<keyword evidence="3" id="KW-1185">Reference proteome</keyword>
<gene>
    <name evidence="2" type="ORF">RF11_15246</name>
</gene>
<dbReference type="InterPro" id="IPR003123">
    <property type="entry name" value="VPS9"/>
</dbReference>
<proteinExistence type="predicted"/>
<evidence type="ECO:0000259" key="1">
    <source>
        <dbReference type="PROSITE" id="PS51205"/>
    </source>
</evidence>
<dbReference type="PANTHER" id="PTHR23101:SF25">
    <property type="entry name" value="GTPASE-ACTIVATING PROTEIN AND VPS9 DOMAIN-CONTAINING PROTEIN 1"/>
    <property type="match status" value="1"/>
</dbReference>
<feature type="domain" description="VPS9" evidence="1">
    <location>
        <begin position="10"/>
        <end position="155"/>
    </location>
</feature>
<dbReference type="GO" id="GO:0031267">
    <property type="term" value="F:small GTPase binding"/>
    <property type="evidence" value="ECO:0007669"/>
    <property type="project" value="TreeGrafter"/>
</dbReference>
<accession>A0A0C2MR60</accession>
<protein>
    <submittedName>
        <fullName evidence="2">Rab5 GDP/GTP exchange factor</fullName>
    </submittedName>
</protein>
<name>A0A0C2MR60_THEKT</name>
<organism evidence="2 3">
    <name type="scientific">Thelohanellus kitauei</name>
    <name type="common">Myxosporean</name>
    <dbReference type="NCBI Taxonomy" id="669202"/>
    <lineage>
        <taxon>Eukaryota</taxon>
        <taxon>Metazoa</taxon>
        <taxon>Cnidaria</taxon>
        <taxon>Myxozoa</taxon>
        <taxon>Myxosporea</taxon>
        <taxon>Bivalvulida</taxon>
        <taxon>Platysporina</taxon>
        <taxon>Myxobolidae</taxon>
        <taxon>Thelohanellus</taxon>
    </lineage>
</organism>
<dbReference type="OrthoDB" id="300289at2759"/>
<dbReference type="InterPro" id="IPR037191">
    <property type="entry name" value="VPS9_dom_sf"/>
</dbReference>
<evidence type="ECO:0000313" key="3">
    <source>
        <dbReference type="Proteomes" id="UP000031668"/>
    </source>
</evidence>
<comment type="caution">
    <text evidence="2">The sequence shown here is derived from an EMBL/GenBank/DDBJ whole genome shotgun (WGS) entry which is preliminary data.</text>
</comment>
<dbReference type="SUPFAM" id="SSF109993">
    <property type="entry name" value="VPS9 domain"/>
    <property type="match status" value="1"/>
</dbReference>
<dbReference type="GO" id="GO:0016192">
    <property type="term" value="P:vesicle-mediated transport"/>
    <property type="evidence" value="ECO:0007669"/>
    <property type="project" value="InterPro"/>
</dbReference>
<reference evidence="2 3" key="1">
    <citation type="journal article" date="2014" name="Genome Biol. Evol.">
        <title>The genome of the myxosporean Thelohanellus kitauei shows adaptations to nutrient acquisition within its fish host.</title>
        <authorList>
            <person name="Yang Y."/>
            <person name="Xiong J."/>
            <person name="Zhou Z."/>
            <person name="Huo F."/>
            <person name="Miao W."/>
            <person name="Ran C."/>
            <person name="Liu Y."/>
            <person name="Zhang J."/>
            <person name="Feng J."/>
            <person name="Wang M."/>
            <person name="Wang M."/>
            <person name="Wang L."/>
            <person name="Yao B."/>
        </authorList>
    </citation>
    <scope>NUCLEOTIDE SEQUENCE [LARGE SCALE GENOMIC DNA]</scope>
    <source>
        <strain evidence="2">Wuqing</strain>
    </source>
</reference>
<dbReference type="AlphaFoldDB" id="A0A0C2MR60"/>
<dbReference type="GO" id="GO:0030139">
    <property type="term" value="C:endocytic vesicle"/>
    <property type="evidence" value="ECO:0007669"/>
    <property type="project" value="TreeGrafter"/>
</dbReference>
<dbReference type="EMBL" id="JWZT01003445">
    <property type="protein sequence ID" value="KII66780.1"/>
    <property type="molecule type" value="Genomic_DNA"/>
</dbReference>
<dbReference type="Gene3D" id="1.20.1050.80">
    <property type="entry name" value="VPS9 domain"/>
    <property type="match status" value="1"/>
</dbReference>
<dbReference type="InterPro" id="IPR045046">
    <property type="entry name" value="Vps9-like"/>
</dbReference>
<dbReference type="GO" id="GO:0005829">
    <property type="term" value="C:cytosol"/>
    <property type="evidence" value="ECO:0007669"/>
    <property type="project" value="TreeGrafter"/>
</dbReference>
<dbReference type="GO" id="GO:0005085">
    <property type="term" value="F:guanyl-nucleotide exchange factor activity"/>
    <property type="evidence" value="ECO:0007669"/>
    <property type="project" value="InterPro"/>
</dbReference>
<dbReference type="PROSITE" id="PS51205">
    <property type="entry name" value="VPS9"/>
    <property type="match status" value="1"/>
</dbReference>